<keyword evidence="6 10" id="KW-0809">Transit peptide</keyword>
<evidence type="ECO:0000256" key="8">
    <source>
        <dbReference type="ARBA" id="ARBA00023128"/>
    </source>
</evidence>
<dbReference type="Pfam" id="PF04800">
    <property type="entry name" value="NDUS4"/>
    <property type="match status" value="1"/>
</dbReference>
<dbReference type="EMBL" id="ACPB03014092">
    <property type="status" value="NOT_ANNOTATED_CDS"/>
    <property type="molecule type" value="Genomic_DNA"/>
</dbReference>
<proteinExistence type="inferred from homology"/>
<evidence type="ECO:0000256" key="6">
    <source>
        <dbReference type="ARBA" id="ARBA00022946"/>
    </source>
</evidence>
<dbReference type="GeneID" id="141446247"/>
<keyword evidence="8 10" id="KW-0496">Mitochondrion</keyword>
<reference evidence="11" key="1">
    <citation type="submission" date="2015-05" db="UniProtKB">
        <authorList>
            <consortium name="EnsemblMetazoa"/>
        </authorList>
    </citation>
    <scope>IDENTIFICATION</scope>
</reference>
<evidence type="ECO:0000256" key="7">
    <source>
        <dbReference type="ARBA" id="ARBA00022982"/>
    </source>
</evidence>
<keyword evidence="12" id="KW-1185">Reference proteome</keyword>
<dbReference type="PANTHER" id="PTHR12219:SF8">
    <property type="entry name" value="NADH DEHYDROGENASE [UBIQUINONE] IRON-SULFUR PROTEIN 4, MITOCHONDRIAL"/>
    <property type="match status" value="1"/>
</dbReference>
<dbReference type="AlphaFoldDB" id="T1IEG9"/>
<protein>
    <recommendedName>
        <fullName evidence="2 10">NADH dehydrogenase [ubiquinone] iron-sulfur protein 4, mitochondrial</fullName>
    </recommendedName>
</protein>
<keyword evidence="7 10" id="KW-0249">Electron transport</keyword>
<keyword evidence="4 10" id="KW-0679">Respiratory chain</keyword>
<dbReference type="RefSeq" id="XP_073968864.1">
    <property type="nucleotide sequence ID" value="XM_074112763.1"/>
</dbReference>
<evidence type="ECO:0000256" key="9">
    <source>
        <dbReference type="ARBA" id="ARBA00023136"/>
    </source>
</evidence>
<dbReference type="InterPro" id="IPR006885">
    <property type="entry name" value="NADH_UbQ_FeS_4_mit-like"/>
</dbReference>
<sequence length="192" mass="22691">MRILANIFIKKVKTQAIIQGVLKSNWRHLCTACDDNDKQTMDEILSKNEPTKLECQNEDFIDLSREITLRERESLTPLHPEVPCDYLRDRVAYIRKRPKHVMQQGTSNTHSWILKFNRSKTWENPLIGWESSDDCLSPSELTFNDLDAAVQHCKKFGWQYQFEEEPQIHKPIKQQSYADNFSYKKRCRVSTK</sequence>
<evidence type="ECO:0000313" key="12">
    <source>
        <dbReference type="Proteomes" id="UP000015103"/>
    </source>
</evidence>
<dbReference type="GO" id="GO:0005743">
    <property type="term" value="C:mitochondrial inner membrane"/>
    <property type="evidence" value="ECO:0007669"/>
    <property type="project" value="UniProtKB-SubCell"/>
</dbReference>
<evidence type="ECO:0000256" key="4">
    <source>
        <dbReference type="ARBA" id="ARBA00022660"/>
    </source>
</evidence>
<keyword evidence="5 10" id="KW-0999">Mitochondrion inner membrane</keyword>
<dbReference type="GO" id="GO:0022900">
    <property type="term" value="P:electron transport chain"/>
    <property type="evidence" value="ECO:0007669"/>
    <property type="project" value="InterPro"/>
</dbReference>
<evidence type="ECO:0000256" key="5">
    <source>
        <dbReference type="ARBA" id="ARBA00022792"/>
    </source>
</evidence>
<dbReference type="STRING" id="13249.T1IEG9"/>
<comment type="function">
    <text evidence="10">Accessory subunit of the mitochondrial membrane respiratory chain NADH dehydrogenase (Complex I), that is believed not to be involved in catalysis. Complex I functions in the transfer of electrons from NADH to the respiratory chain. The immediate electron acceptor for the enzyme is believed to be ubiquinone.</text>
</comment>
<dbReference type="VEuPathDB" id="VectorBase:RPRC014689"/>
<keyword evidence="3 10" id="KW-0813">Transport</keyword>
<evidence type="ECO:0000256" key="10">
    <source>
        <dbReference type="RuleBase" id="RU367010"/>
    </source>
</evidence>
<evidence type="ECO:0000256" key="1">
    <source>
        <dbReference type="ARBA" id="ARBA00005882"/>
    </source>
</evidence>
<dbReference type="Gene3D" id="3.30.160.190">
    <property type="entry name" value="atu1810 like domain"/>
    <property type="match status" value="1"/>
</dbReference>
<dbReference type="HOGENOM" id="CLU_077196_3_1_1"/>
<dbReference type="EnsemblMetazoa" id="RPRC014689-RA">
    <property type="protein sequence ID" value="RPRC014689-PA"/>
    <property type="gene ID" value="RPRC014689"/>
</dbReference>
<accession>T1IEG9</accession>
<dbReference type="PANTHER" id="PTHR12219">
    <property type="entry name" value="NADH-UBIQUINONE OXIDOREDUCTASE"/>
    <property type="match status" value="1"/>
</dbReference>
<evidence type="ECO:0000313" key="11">
    <source>
        <dbReference type="EnsemblMetazoa" id="RPRC014689-PA"/>
    </source>
</evidence>
<comment type="subcellular location">
    <subcellularLocation>
        <location evidence="10">Mitochondrion inner membrane</location>
        <topology evidence="10">Peripheral membrane protein</topology>
        <orientation evidence="10">Matrix side</orientation>
    </subcellularLocation>
</comment>
<evidence type="ECO:0000256" key="3">
    <source>
        <dbReference type="ARBA" id="ARBA00022448"/>
    </source>
</evidence>
<dbReference type="Proteomes" id="UP000015103">
    <property type="component" value="Unassembled WGS sequence"/>
</dbReference>
<dbReference type="InterPro" id="IPR038532">
    <property type="entry name" value="NDUFS4-like_sf"/>
</dbReference>
<dbReference type="InParanoid" id="T1IEG9"/>
<evidence type="ECO:0000256" key="2">
    <source>
        <dbReference type="ARBA" id="ARBA00015796"/>
    </source>
</evidence>
<comment type="similarity">
    <text evidence="1 10">Belongs to the complex I NDUFS4 subunit family.</text>
</comment>
<organism evidence="11 12">
    <name type="scientific">Rhodnius prolixus</name>
    <name type="common">Triatomid bug</name>
    <dbReference type="NCBI Taxonomy" id="13249"/>
    <lineage>
        <taxon>Eukaryota</taxon>
        <taxon>Metazoa</taxon>
        <taxon>Ecdysozoa</taxon>
        <taxon>Arthropoda</taxon>
        <taxon>Hexapoda</taxon>
        <taxon>Insecta</taxon>
        <taxon>Pterygota</taxon>
        <taxon>Neoptera</taxon>
        <taxon>Paraneoptera</taxon>
        <taxon>Hemiptera</taxon>
        <taxon>Heteroptera</taxon>
        <taxon>Panheteroptera</taxon>
        <taxon>Cimicomorpha</taxon>
        <taxon>Reduviidae</taxon>
        <taxon>Triatominae</taxon>
        <taxon>Rhodnius</taxon>
    </lineage>
</organism>
<keyword evidence="9 10" id="KW-0472">Membrane</keyword>
<name>T1IEG9_RHOPR</name>
<dbReference type="eggNOG" id="KOG3389">
    <property type="taxonomic scope" value="Eukaryota"/>
</dbReference>